<keyword evidence="7 8" id="KW-0472">Membrane</keyword>
<dbReference type="Pfam" id="PF03798">
    <property type="entry name" value="TRAM_LAG1_CLN8"/>
    <property type="match status" value="1"/>
</dbReference>
<dbReference type="SMART" id="SM00724">
    <property type="entry name" value="TLC"/>
    <property type="match status" value="1"/>
</dbReference>
<keyword evidence="12" id="KW-1185">Reference proteome</keyword>
<evidence type="ECO:0000313" key="12">
    <source>
        <dbReference type="Proteomes" id="UP001595075"/>
    </source>
</evidence>
<name>A0ABR4BZ86_9HELO</name>
<feature type="transmembrane region" description="Helical" evidence="9">
    <location>
        <begin position="249"/>
        <end position="269"/>
    </location>
</feature>
<feature type="domain" description="TLC" evidence="10">
    <location>
        <begin position="119"/>
        <end position="361"/>
    </location>
</feature>
<feature type="transmembrane region" description="Helical" evidence="9">
    <location>
        <begin position="127"/>
        <end position="151"/>
    </location>
</feature>
<feature type="transmembrane region" description="Helical" evidence="9">
    <location>
        <begin position="84"/>
        <end position="106"/>
    </location>
</feature>
<dbReference type="InterPro" id="IPR005804">
    <property type="entry name" value="FA_desaturase_dom"/>
</dbReference>
<accession>A0ABR4BZ86</accession>
<evidence type="ECO:0000259" key="10">
    <source>
        <dbReference type="PROSITE" id="PS50922"/>
    </source>
</evidence>
<reference evidence="11 12" key="1">
    <citation type="journal article" date="2024" name="Commun. Biol.">
        <title>Comparative genomic analysis of thermophilic fungi reveals convergent evolutionary adaptations and gene losses.</title>
        <authorList>
            <person name="Steindorff A.S."/>
            <person name="Aguilar-Pontes M.V."/>
            <person name="Robinson A.J."/>
            <person name="Andreopoulos B."/>
            <person name="LaButti K."/>
            <person name="Kuo A."/>
            <person name="Mondo S."/>
            <person name="Riley R."/>
            <person name="Otillar R."/>
            <person name="Haridas S."/>
            <person name="Lipzen A."/>
            <person name="Grimwood J."/>
            <person name="Schmutz J."/>
            <person name="Clum A."/>
            <person name="Reid I.D."/>
            <person name="Moisan M.C."/>
            <person name="Butler G."/>
            <person name="Nguyen T.T.M."/>
            <person name="Dewar K."/>
            <person name="Conant G."/>
            <person name="Drula E."/>
            <person name="Henrissat B."/>
            <person name="Hansel C."/>
            <person name="Singer S."/>
            <person name="Hutchinson M.I."/>
            <person name="de Vries R.P."/>
            <person name="Natvig D.O."/>
            <person name="Powell A.J."/>
            <person name="Tsang A."/>
            <person name="Grigoriev I.V."/>
        </authorList>
    </citation>
    <scope>NUCLEOTIDE SEQUENCE [LARGE SCALE GENOMIC DNA]</scope>
    <source>
        <strain evidence="11 12">CBS 494.80</strain>
    </source>
</reference>
<evidence type="ECO:0000256" key="9">
    <source>
        <dbReference type="SAM" id="Phobius"/>
    </source>
</evidence>
<keyword evidence="4 8" id="KW-0812">Transmembrane</keyword>
<feature type="transmembrane region" description="Helical" evidence="9">
    <location>
        <begin position="332"/>
        <end position="360"/>
    </location>
</feature>
<comment type="similarity">
    <text evidence="3">Belongs to the fatty acid desaturase type 1 family.</text>
</comment>
<dbReference type="InterPro" id="IPR012171">
    <property type="entry name" value="Fatty_acid_desaturase"/>
</dbReference>
<feature type="transmembrane region" description="Helical" evidence="9">
    <location>
        <begin position="639"/>
        <end position="658"/>
    </location>
</feature>
<dbReference type="PROSITE" id="PS50922">
    <property type="entry name" value="TLC"/>
    <property type="match status" value="1"/>
</dbReference>
<evidence type="ECO:0000256" key="6">
    <source>
        <dbReference type="ARBA" id="ARBA00023002"/>
    </source>
</evidence>
<keyword evidence="6" id="KW-0560">Oxidoreductase</keyword>
<evidence type="ECO:0000256" key="5">
    <source>
        <dbReference type="ARBA" id="ARBA00022989"/>
    </source>
</evidence>
<feature type="transmembrane region" description="Helical" evidence="9">
    <location>
        <begin position="37"/>
        <end position="55"/>
    </location>
</feature>
<protein>
    <recommendedName>
        <fullName evidence="10">TLC domain-containing protein</fullName>
    </recommendedName>
</protein>
<feature type="transmembrane region" description="Helical" evidence="9">
    <location>
        <begin position="723"/>
        <end position="741"/>
    </location>
</feature>
<evidence type="ECO:0000256" key="7">
    <source>
        <dbReference type="ARBA" id="ARBA00023136"/>
    </source>
</evidence>
<dbReference type="PANTHER" id="PTHR32100">
    <property type="entry name" value="OMEGA-6 FATTY ACID DESATURASE, CHLOROPLASTIC"/>
    <property type="match status" value="1"/>
</dbReference>
<evidence type="ECO:0000313" key="11">
    <source>
        <dbReference type="EMBL" id="KAL2062431.1"/>
    </source>
</evidence>
<organism evidence="11 12">
    <name type="scientific">Oculimacula yallundae</name>
    <dbReference type="NCBI Taxonomy" id="86028"/>
    <lineage>
        <taxon>Eukaryota</taxon>
        <taxon>Fungi</taxon>
        <taxon>Dikarya</taxon>
        <taxon>Ascomycota</taxon>
        <taxon>Pezizomycotina</taxon>
        <taxon>Leotiomycetes</taxon>
        <taxon>Helotiales</taxon>
        <taxon>Ploettnerulaceae</taxon>
        <taxon>Oculimacula</taxon>
    </lineage>
</organism>
<feature type="transmembrane region" description="Helical" evidence="9">
    <location>
        <begin position="222"/>
        <end position="242"/>
    </location>
</feature>
<feature type="transmembrane region" description="Helical" evidence="9">
    <location>
        <begin position="196"/>
        <end position="216"/>
    </location>
</feature>
<comment type="pathway">
    <text evidence="2">Lipid metabolism.</text>
</comment>
<dbReference type="Pfam" id="PF11960">
    <property type="entry name" value="DUF3474"/>
    <property type="match status" value="1"/>
</dbReference>
<evidence type="ECO:0000256" key="2">
    <source>
        <dbReference type="ARBA" id="ARBA00005189"/>
    </source>
</evidence>
<feature type="transmembrane region" description="Helical" evidence="9">
    <location>
        <begin position="511"/>
        <end position="532"/>
    </location>
</feature>
<dbReference type="Pfam" id="PF00487">
    <property type="entry name" value="FA_desaturase"/>
    <property type="match status" value="1"/>
</dbReference>
<comment type="subcellular location">
    <subcellularLocation>
        <location evidence="1">Membrane</location>
        <topology evidence="1">Multi-pass membrane protein</topology>
    </subcellularLocation>
</comment>
<dbReference type="InterPro" id="IPR006634">
    <property type="entry name" value="TLC-dom"/>
</dbReference>
<dbReference type="Proteomes" id="UP001595075">
    <property type="component" value="Unassembled WGS sequence"/>
</dbReference>
<sequence>MKGKARSKGVEFQPVGTNNNAVQPTFVDNIIKNQIQLALLLIFGLAIVHTLVPPWRPQTGKLFSLSYASSKSEGTVYTQGIDDVYFVMGWILYFTTLRAITMEWVLQPLARLLGVKNRSQLRFAEQGWIFLYYSTMWVLGMFLWYNSVYWLDHSQLWTAWPSREMSGMFKYYYLVQLAFSAQLLLAIHMEVSRKDYVAMLTHHIITFSLISITYVYRYTRAANVVLCLMDFVDILLPFAKLLRYLRYETACNIAFGIFVVSWLMTRHILYLQLCWDIHRDVPGEKTMLFGCYNGSTNRRIQDMPDQPDYFAHLLWPFQDLDGVICLNTEVKYIFLGMLLLLHTLSSIWFVMILKVIVGILSGKSAEDIRSEDEGEQYADISIEDLNPCTGAGNDILIQTHNMDSISPAKPRGVDDAMRENVNISRVPESPTARRRLMGAEDAAVKEVAETMPFFSPPTYTMKQIHDAIPPHCFERNTFRSLRYIVRDLLYVASLFSVATQIHRLPSQQLRFVLWAAYSFTQGLVLTGLWELAHQCGHQALSPSKRFNNTAGWVIHSCLLVPYHSWRFTHAQHHKATNNIEHDIAFVPDTKEVWLAAREARFKSSVLACWEIVEDMPLVNLVILIAHQLIAWPSKHFRTSYAFIGALFFFMAVTVLLGMKISRWEITSSHVSRLTGSFSNGKDLYLIINNFALPRMRKYPWWTRSHFYFGDLGPNFRRSNRDDVILSTVGVLLVVGCIYAAAEKFGFHKVFLYYGMPWLWTNHWILTVTFLQHTDFSLPYYPQKTWSFLRGCASTIDRDFGFIGRHLLHGAIECHVLHHHASRIPFYHAQEASDAIQAVMMSHYKSDTTTPYIWAFWKNYNACRFVEEKDTGSGIYFFGKL</sequence>
<keyword evidence="5 9" id="KW-1133">Transmembrane helix</keyword>
<dbReference type="CDD" id="cd03507">
    <property type="entry name" value="Delta12-FADS-like"/>
    <property type="match status" value="1"/>
</dbReference>
<evidence type="ECO:0000256" key="4">
    <source>
        <dbReference type="ARBA" id="ARBA00022692"/>
    </source>
</evidence>
<evidence type="ECO:0000256" key="1">
    <source>
        <dbReference type="ARBA" id="ARBA00004141"/>
    </source>
</evidence>
<dbReference type="InterPro" id="IPR021863">
    <property type="entry name" value="FAS_N"/>
</dbReference>
<dbReference type="EMBL" id="JAZHXI010000017">
    <property type="protein sequence ID" value="KAL2062431.1"/>
    <property type="molecule type" value="Genomic_DNA"/>
</dbReference>
<evidence type="ECO:0000256" key="8">
    <source>
        <dbReference type="PROSITE-ProRule" id="PRU00205"/>
    </source>
</evidence>
<proteinExistence type="inferred from homology"/>
<feature type="transmembrane region" description="Helical" evidence="9">
    <location>
        <begin position="171"/>
        <end position="189"/>
    </location>
</feature>
<evidence type="ECO:0000256" key="3">
    <source>
        <dbReference type="ARBA" id="ARBA00009295"/>
    </source>
</evidence>
<comment type="caution">
    <text evidence="11">The sequence shown here is derived from an EMBL/GenBank/DDBJ whole genome shotgun (WGS) entry which is preliminary data.</text>
</comment>
<gene>
    <name evidence="11" type="ORF">VTL71DRAFT_6697</name>
</gene>